<dbReference type="InterPro" id="IPR058163">
    <property type="entry name" value="LysR-type_TF_proteobact-type"/>
</dbReference>
<dbReference type="PROSITE" id="PS50931">
    <property type="entry name" value="HTH_LYSR"/>
    <property type="match status" value="1"/>
</dbReference>
<dbReference type="RefSeq" id="WP_377003531.1">
    <property type="nucleotide sequence ID" value="NZ_JBHSGG010000014.1"/>
</dbReference>
<dbReference type="SUPFAM" id="SSF53850">
    <property type="entry name" value="Periplasmic binding protein-like II"/>
    <property type="match status" value="1"/>
</dbReference>
<dbReference type="Gene3D" id="3.40.190.290">
    <property type="match status" value="1"/>
</dbReference>
<proteinExistence type="inferred from homology"/>
<dbReference type="Gene3D" id="1.10.10.10">
    <property type="entry name" value="Winged helix-like DNA-binding domain superfamily/Winged helix DNA-binding domain"/>
    <property type="match status" value="1"/>
</dbReference>
<evidence type="ECO:0000256" key="1">
    <source>
        <dbReference type="ARBA" id="ARBA00009437"/>
    </source>
</evidence>
<feature type="domain" description="HTH lysR-type" evidence="5">
    <location>
        <begin position="1"/>
        <end position="59"/>
    </location>
</feature>
<dbReference type="EMBL" id="JBHSGG010000014">
    <property type="protein sequence ID" value="MFC4727522.1"/>
    <property type="molecule type" value="Genomic_DNA"/>
</dbReference>
<protein>
    <submittedName>
        <fullName evidence="6">LysR family transcriptional regulator</fullName>
    </submittedName>
</protein>
<dbReference type="InterPro" id="IPR036388">
    <property type="entry name" value="WH-like_DNA-bd_sf"/>
</dbReference>
<organism evidence="6 7">
    <name type="scientific">Coralloluteibacterium thermophilum</name>
    <dbReference type="NCBI Taxonomy" id="2707049"/>
    <lineage>
        <taxon>Bacteria</taxon>
        <taxon>Pseudomonadati</taxon>
        <taxon>Pseudomonadota</taxon>
        <taxon>Gammaproteobacteria</taxon>
        <taxon>Lysobacterales</taxon>
        <taxon>Lysobacteraceae</taxon>
        <taxon>Coralloluteibacterium</taxon>
    </lineage>
</organism>
<dbReference type="CDD" id="cd08422">
    <property type="entry name" value="PBP2_CrgA_like"/>
    <property type="match status" value="1"/>
</dbReference>
<dbReference type="Pfam" id="PF03466">
    <property type="entry name" value="LysR_substrate"/>
    <property type="match status" value="1"/>
</dbReference>
<dbReference type="InterPro" id="IPR005119">
    <property type="entry name" value="LysR_subst-bd"/>
</dbReference>
<evidence type="ECO:0000259" key="5">
    <source>
        <dbReference type="PROSITE" id="PS50931"/>
    </source>
</evidence>
<reference evidence="7" key="1">
    <citation type="journal article" date="2019" name="Int. J. Syst. Evol. Microbiol.">
        <title>The Global Catalogue of Microorganisms (GCM) 10K type strain sequencing project: providing services to taxonomists for standard genome sequencing and annotation.</title>
        <authorList>
            <consortium name="The Broad Institute Genomics Platform"/>
            <consortium name="The Broad Institute Genome Sequencing Center for Infectious Disease"/>
            <person name="Wu L."/>
            <person name="Ma J."/>
        </authorList>
    </citation>
    <scope>NUCLEOTIDE SEQUENCE [LARGE SCALE GENOMIC DNA]</scope>
    <source>
        <strain evidence="7">CGMCC 1.13574</strain>
    </source>
</reference>
<comment type="caution">
    <text evidence="6">The sequence shown here is derived from an EMBL/GenBank/DDBJ whole genome shotgun (WGS) entry which is preliminary data.</text>
</comment>
<name>A0ABV9NGM2_9GAMM</name>
<dbReference type="InterPro" id="IPR036390">
    <property type="entry name" value="WH_DNA-bd_sf"/>
</dbReference>
<keyword evidence="4" id="KW-0804">Transcription</keyword>
<evidence type="ECO:0000256" key="3">
    <source>
        <dbReference type="ARBA" id="ARBA00023125"/>
    </source>
</evidence>
<evidence type="ECO:0000313" key="6">
    <source>
        <dbReference type="EMBL" id="MFC4727522.1"/>
    </source>
</evidence>
<dbReference type="PANTHER" id="PTHR30537:SF21">
    <property type="entry name" value="HTH-TYPE TRANSCRIPTIONAL REGULATOR SINR-RELATED"/>
    <property type="match status" value="1"/>
</dbReference>
<gene>
    <name evidence="6" type="ORF">ACFO3Q_04975</name>
</gene>
<accession>A0ABV9NGM2</accession>
<keyword evidence="2" id="KW-0805">Transcription regulation</keyword>
<dbReference type="Pfam" id="PF00126">
    <property type="entry name" value="HTH_1"/>
    <property type="match status" value="1"/>
</dbReference>
<sequence>MPVLDEIELFVRAAEAGSLSRGGRLLGVAPAAASAALKRLEARLGVRLMVRSTRSLRLTPEGETYLAHCRQALDALAAGRAALAAGEGVRGELRISAPSDLGRHLLRGWLDAFQRRHPGARVVLTLSDALSDLLREPIDIAVRLGELPDSGLVALRLPLLNPRVLCAAPAYLARHGAPDTPQALRGHNCLRYRLDGRSYGRWRFRRGDEVVDVEVEGDRQGNDGALVRAWAVDGFGIAYKSRLDVLDDLAAGRLVALLPDWQGESAPVSLLLPHRRHLSPAVRALADFLHACARRMEAGEGVPDASRGAGAVGEL</sequence>
<keyword evidence="7" id="KW-1185">Reference proteome</keyword>
<evidence type="ECO:0000256" key="2">
    <source>
        <dbReference type="ARBA" id="ARBA00023015"/>
    </source>
</evidence>
<evidence type="ECO:0000256" key="4">
    <source>
        <dbReference type="ARBA" id="ARBA00023163"/>
    </source>
</evidence>
<keyword evidence="3" id="KW-0238">DNA-binding</keyword>
<dbReference type="PANTHER" id="PTHR30537">
    <property type="entry name" value="HTH-TYPE TRANSCRIPTIONAL REGULATOR"/>
    <property type="match status" value="1"/>
</dbReference>
<dbReference type="Proteomes" id="UP001595892">
    <property type="component" value="Unassembled WGS sequence"/>
</dbReference>
<comment type="similarity">
    <text evidence="1">Belongs to the LysR transcriptional regulatory family.</text>
</comment>
<dbReference type="SUPFAM" id="SSF46785">
    <property type="entry name" value="Winged helix' DNA-binding domain"/>
    <property type="match status" value="1"/>
</dbReference>
<dbReference type="InterPro" id="IPR000847">
    <property type="entry name" value="LysR_HTH_N"/>
</dbReference>
<evidence type="ECO:0000313" key="7">
    <source>
        <dbReference type="Proteomes" id="UP001595892"/>
    </source>
</evidence>